<evidence type="ECO:0000313" key="7">
    <source>
        <dbReference type="EMBL" id="KAE9623617.1"/>
    </source>
</evidence>
<keyword evidence="4 5" id="KW-0472">Membrane</keyword>
<dbReference type="Proteomes" id="UP000441586">
    <property type="component" value="Unassembled WGS sequence"/>
</dbReference>
<feature type="domain" description="ABC transmembrane type-1" evidence="6">
    <location>
        <begin position="1"/>
        <end position="247"/>
    </location>
</feature>
<dbReference type="Gene3D" id="1.20.1560.10">
    <property type="entry name" value="ABC transporter type 1, transmembrane domain"/>
    <property type="match status" value="1"/>
</dbReference>
<dbReference type="InterPro" id="IPR011527">
    <property type="entry name" value="ABC1_TM_dom"/>
</dbReference>
<dbReference type="GO" id="GO:0005886">
    <property type="term" value="C:plasma membrane"/>
    <property type="evidence" value="ECO:0007669"/>
    <property type="project" value="UniProtKB-SubCell"/>
</dbReference>
<dbReference type="GO" id="GO:0005524">
    <property type="term" value="F:ATP binding"/>
    <property type="evidence" value="ECO:0007669"/>
    <property type="project" value="UniProtKB-KW"/>
</dbReference>
<reference evidence="7 8" key="1">
    <citation type="submission" date="2019-12" db="EMBL/GenBank/DDBJ databases">
        <authorList>
            <person name="Zhang Y.-J."/>
        </authorList>
    </citation>
    <scope>NUCLEOTIDE SEQUENCE [LARGE SCALE GENOMIC DNA]</scope>
    <source>
        <strain evidence="7 8">H18S-6</strain>
    </source>
</reference>
<feature type="transmembrane region" description="Helical" evidence="5">
    <location>
        <begin position="128"/>
        <end position="148"/>
    </location>
</feature>
<feature type="transmembrane region" description="Helical" evidence="5">
    <location>
        <begin position="28"/>
        <end position="50"/>
    </location>
</feature>
<name>A0A6A4R9T3_9RHOB</name>
<comment type="subcellular location">
    <subcellularLocation>
        <location evidence="1">Cell membrane</location>
        <topology evidence="1">Multi-pass membrane protein</topology>
    </subcellularLocation>
</comment>
<sequence length="247" mass="27371">FFTAMGELVDWLAEADREGFVDTHLTSLIGLGAAVLAGLPLLVFLLSLITHQGIFGNYPMLGRWLSHRLMLEQSLSFFHDEFAGRVSQKVMQTALAMRETVTKVLDMLVYVLVYFTGALVVLGAAEPWLMAPLVLWLAGYLALMRVFIPRLRRVSMAQADARAVMTGRVVDSYSNIQTIKLFADAGAEQAYAREAMDGFMGTVHRQMRLATWLSVSLATLNTLLLVGMAGLVVLAWYHRWVSLGETA</sequence>
<organism evidence="7 8">
    <name type="scientific">Parasedimentitalea maritima</name>
    <dbReference type="NCBI Taxonomy" id="2578117"/>
    <lineage>
        <taxon>Bacteria</taxon>
        <taxon>Pseudomonadati</taxon>
        <taxon>Pseudomonadota</taxon>
        <taxon>Alphaproteobacteria</taxon>
        <taxon>Rhodobacterales</taxon>
        <taxon>Paracoccaceae</taxon>
        <taxon>Parasedimentitalea</taxon>
    </lineage>
</organism>
<dbReference type="RefSeq" id="WP_167741330.1">
    <property type="nucleotide sequence ID" value="NZ_WSFO01000077.1"/>
</dbReference>
<evidence type="ECO:0000313" key="8">
    <source>
        <dbReference type="Proteomes" id="UP000441586"/>
    </source>
</evidence>
<keyword evidence="2 5" id="KW-0812">Transmembrane</keyword>
<feature type="transmembrane region" description="Helical" evidence="5">
    <location>
        <begin position="104"/>
        <end position="122"/>
    </location>
</feature>
<dbReference type="GO" id="GO:0140359">
    <property type="term" value="F:ABC-type transporter activity"/>
    <property type="evidence" value="ECO:0007669"/>
    <property type="project" value="InterPro"/>
</dbReference>
<proteinExistence type="predicted"/>
<keyword evidence="7" id="KW-0067">ATP-binding</keyword>
<dbReference type="InterPro" id="IPR036640">
    <property type="entry name" value="ABC1_TM_sf"/>
</dbReference>
<comment type="caution">
    <text evidence="7">The sequence shown here is derived from an EMBL/GenBank/DDBJ whole genome shotgun (WGS) entry which is preliminary data.</text>
</comment>
<dbReference type="AlphaFoldDB" id="A0A6A4R9T3"/>
<feature type="non-terminal residue" evidence="7">
    <location>
        <position position="247"/>
    </location>
</feature>
<feature type="non-terminal residue" evidence="7">
    <location>
        <position position="1"/>
    </location>
</feature>
<evidence type="ECO:0000256" key="5">
    <source>
        <dbReference type="SAM" id="Phobius"/>
    </source>
</evidence>
<evidence type="ECO:0000256" key="3">
    <source>
        <dbReference type="ARBA" id="ARBA00022989"/>
    </source>
</evidence>
<protein>
    <submittedName>
        <fullName evidence="7">ABC transporter ATP-binding protein</fullName>
    </submittedName>
</protein>
<evidence type="ECO:0000256" key="1">
    <source>
        <dbReference type="ARBA" id="ARBA00004651"/>
    </source>
</evidence>
<feature type="transmembrane region" description="Helical" evidence="5">
    <location>
        <begin position="209"/>
        <end position="237"/>
    </location>
</feature>
<dbReference type="SUPFAM" id="SSF90123">
    <property type="entry name" value="ABC transporter transmembrane region"/>
    <property type="match status" value="1"/>
</dbReference>
<keyword evidence="3 5" id="KW-1133">Transmembrane helix</keyword>
<dbReference type="PROSITE" id="PS50929">
    <property type="entry name" value="ABC_TM1F"/>
    <property type="match status" value="1"/>
</dbReference>
<evidence type="ECO:0000256" key="4">
    <source>
        <dbReference type="ARBA" id="ARBA00023136"/>
    </source>
</evidence>
<dbReference type="EMBL" id="WSFO01000077">
    <property type="protein sequence ID" value="KAE9623617.1"/>
    <property type="molecule type" value="Genomic_DNA"/>
</dbReference>
<gene>
    <name evidence="7" type="ORF">GP644_23705</name>
</gene>
<accession>A0A6A4R9T3</accession>
<evidence type="ECO:0000259" key="6">
    <source>
        <dbReference type="PROSITE" id="PS50929"/>
    </source>
</evidence>
<keyword evidence="7" id="KW-0547">Nucleotide-binding</keyword>
<evidence type="ECO:0000256" key="2">
    <source>
        <dbReference type="ARBA" id="ARBA00022692"/>
    </source>
</evidence>
<dbReference type="Pfam" id="PF00664">
    <property type="entry name" value="ABC_membrane"/>
    <property type="match status" value="1"/>
</dbReference>